<organism evidence="1 2">
    <name type="scientific">Erwinia mallotivora</name>
    <dbReference type="NCBI Taxonomy" id="69222"/>
    <lineage>
        <taxon>Bacteria</taxon>
        <taxon>Pseudomonadati</taxon>
        <taxon>Pseudomonadota</taxon>
        <taxon>Gammaproteobacteria</taxon>
        <taxon>Enterobacterales</taxon>
        <taxon>Erwiniaceae</taxon>
        <taxon>Erwinia</taxon>
    </lineage>
</organism>
<dbReference type="EMBL" id="JFHN01000049">
    <property type="protein sequence ID" value="EXU75321.1"/>
    <property type="molecule type" value="Genomic_DNA"/>
</dbReference>
<dbReference type="OrthoDB" id="5674026at2"/>
<dbReference type="Proteomes" id="UP000019918">
    <property type="component" value="Unassembled WGS sequence"/>
</dbReference>
<dbReference type="PANTHER" id="PTHR36152:SF5">
    <property type="entry name" value="PROTEIN HCP1"/>
    <property type="match status" value="1"/>
</dbReference>
<evidence type="ECO:0000313" key="1">
    <source>
        <dbReference type="EMBL" id="EXU75321.1"/>
    </source>
</evidence>
<dbReference type="Gene3D" id="2.30.110.20">
    <property type="entry name" value="Hcp1-like"/>
    <property type="match status" value="1"/>
</dbReference>
<evidence type="ECO:0008006" key="3">
    <source>
        <dbReference type="Google" id="ProtNLM"/>
    </source>
</evidence>
<accession>A0A014M0J0</accession>
<dbReference type="STRING" id="69222.BG55_11990"/>
<dbReference type="AlphaFoldDB" id="A0A014M0J0"/>
<dbReference type="PANTHER" id="PTHR36152">
    <property type="entry name" value="CYTOPLASMIC PROTEIN-RELATED"/>
    <property type="match status" value="1"/>
</dbReference>
<dbReference type="PATRIC" id="fig|69222.5.peg.2473"/>
<comment type="caution">
    <text evidence="1">The sequence shown here is derived from an EMBL/GenBank/DDBJ whole genome shotgun (WGS) entry which is preliminary data.</text>
</comment>
<proteinExistence type="predicted"/>
<protein>
    <recommendedName>
        <fullName evidence="3">Hcp1 family type VI secretion system effector</fullName>
    </recommendedName>
</protein>
<keyword evidence="2" id="KW-1185">Reference proteome</keyword>
<sequence>MNNLFLKVENVNGESKDAAHAGWTDILSHHWGVKRAEAGNKSANHLNLTVQAAVDKSTPAIFLNASNGNKLRKVELSACKAGGTAIEYYRITLENVFVAGVILNDSGDVSSVEYEFQADTVKMQYWEQSATGGKGAETRAGWDVKNNTSSF</sequence>
<dbReference type="InterPro" id="IPR008514">
    <property type="entry name" value="T6SS_Hcp"/>
</dbReference>
<dbReference type="InterPro" id="IPR036624">
    <property type="entry name" value="Hcp1-lik_sf"/>
</dbReference>
<evidence type="ECO:0000313" key="2">
    <source>
        <dbReference type="Proteomes" id="UP000019918"/>
    </source>
</evidence>
<dbReference type="SUPFAM" id="SSF141452">
    <property type="entry name" value="Hcp1-like"/>
    <property type="match status" value="1"/>
</dbReference>
<name>A0A014M0J0_9GAMM</name>
<dbReference type="InterPro" id="IPR053165">
    <property type="entry name" value="HSI-I_assembly_Hcp1"/>
</dbReference>
<reference evidence="1 2" key="1">
    <citation type="submission" date="2014-02" db="EMBL/GenBank/DDBJ databases">
        <title>Draft genome of Erwinia mallotivora strain BT-MARDI, a papaya dieback pathogen.</title>
        <authorList>
            <person name="Redzuan R."/>
            <person name="Abu Bakar N."/>
            <person name="Badrun R."/>
            <person name="Mohd Raih M.F."/>
            <person name="Rozano L."/>
            <person name="Mat Amin N."/>
        </authorList>
    </citation>
    <scope>NUCLEOTIDE SEQUENCE [LARGE SCALE GENOMIC DNA]</scope>
    <source>
        <strain evidence="1 2">BT-MARDI</strain>
    </source>
</reference>
<dbReference type="RefSeq" id="WP_034937639.1">
    <property type="nucleotide sequence ID" value="NZ_JFHN01000049.1"/>
</dbReference>
<gene>
    <name evidence="1" type="ORF">BG55_11990</name>
</gene>
<dbReference type="Pfam" id="PF05638">
    <property type="entry name" value="T6SS_HCP"/>
    <property type="match status" value="1"/>
</dbReference>